<dbReference type="RefSeq" id="WP_157390359.1">
    <property type="nucleotide sequence ID" value="NZ_WRPP01000005.1"/>
</dbReference>
<dbReference type="PANTHER" id="PTHR43884:SF20">
    <property type="entry name" value="ACYL-COA DEHYDROGENASE FADE28"/>
    <property type="match status" value="1"/>
</dbReference>
<evidence type="ECO:0000313" key="8">
    <source>
        <dbReference type="EMBL" id="MVU80793.1"/>
    </source>
</evidence>
<reference evidence="8 9" key="1">
    <citation type="submission" date="2019-12" db="EMBL/GenBank/DDBJ databases">
        <title>Nocardia sp. nov. ET3-3 isolated from soil.</title>
        <authorList>
            <person name="Kanchanasin P."/>
            <person name="Tanasupawat S."/>
            <person name="Yuki M."/>
            <person name="Kudo T."/>
        </authorList>
    </citation>
    <scope>NUCLEOTIDE SEQUENCE [LARGE SCALE GENOMIC DNA]</scope>
    <source>
        <strain evidence="8 9">ET3-3</strain>
    </source>
</reference>
<dbReference type="InterPro" id="IPR037069">
    <property type="entry name" value="AcylCoA_DH/ox_N_sf"/>
</dbReference>
<evidence type="ECO:0000256" key="4">
    <source>
        <dbReference type="ARBA" id="ARBA00022827"/>
    </source>
</evidence>
<comment type="similarity">
    <text evidence="2">Belongs to the acyl-CoA dehydrogenase family.</text>
</comment>
<keyword evidence="9" id="KW-1185">Reference proteome</keyword>
<accession>A0A7K1V2C7</accession>
<organism evidence="8 9">
    <name type="scientific">Nocardia terrae</name>
    <dbReference type="NCBI Taxonomy" id="2675851"/>
    <lineage>
        <taxon>Bacteria</taxon>
        <taxon>Bacillati</taxon>
        <taxon>Actinomycetota</taxon>
        <taxon>Actinomycetes</taxon>
        <taxon>Mycobacteriales</taxon>
        <taxon>Nocardiaceae</taxon>
        <taxon>Nocardia</taxon>
    </lineage>
</organism>
<evidence type="ECO:0000259" key="7">
    <source>
        <dbReference type="Pfam" id="PF02771"/>
    </source>
</evidence>
<evidence type="ECO:0000313" key="9">
    <source>
        <dbReference type="Proteomes" id="UP000466794"/>
    </source>
</evidence>
<gene>
    <name evidence="8" type="ORF">GPX89_26510</name>
</gene>
<name>A0A7K1V2C7_9NOCA</name>
<evidence type="ECO:0000256" key="1">
    <source>
        <dbReference type="ARBA" id="ARBA00001974"/>
    </source>
</evidence>
<dbReference type="SUPFAM" id="SSF56645">
    <property type="entry name" value="Acyl-CoA dehydrogenase NM domain-like"/>
    <property type="match status" value="1"/>
</dbReference>
<keyword evidence="4" id="KW-0274">FAD</keyword>
<dbReference type="GO" id="GO:0003995">
    <property type="term" value="F:acyl-CoA dehydrogenase activity"/>
    <property type="evidence" value="ECO:0007669"/>
    <property type="project" value="TreeGrafter"/>
</dbReference>
<dbReference type="Gene3D" id="1.20.140.10">
    <property type="entry name" value="Butyryl-CoA Dehydrogenase, subunit A, domain 3"/>
    <property type="match status" value="1"/>
</dbReference>
<proteinExistence type="inferred from homology"/>
<evidence type="ECO:0000256" key="5">
    <source>
        <dbReference type="ARBA" id="ARBA00023002"/>
    </source>
</evidence>
<dbReference type="Pfam" id="PF00441">
    <property type="entry name" value="Acyl-CoA_dh_1"/>
    <property type="match status" value="1"/>
</dbReference>
<dbReference type="GO" id="GO:0050660">
    <property type="term" value="F:flavin adenine dinucleotide binding"/>
    <property type="evidence" value="ECO:0007669"/>
    <property type="project" value="InterPro"/>
</dbReference>
<dbReference type="InterPro" id="IPR009100">
    <property type="entry name" value="AcylCoA_DH/oxidase_NM_dom_sf"/>
</dbReference>
<keyword evidence="3" id="KW-0285">Flavoprotein</keyword>
<protein>
    <recommendedName>
        <fullName evidence="10">Acyl-CoA dehydrogenase</fullName>
    </recommendedName>
</protein>
<evidence type="ECO:0000256" key="2">
    <source>
        <dbReference type="ARBA" id="ARBA00009347"/>
    </source>
</evidence>
<dbReference type="SUPFAM" id="SSF47203">
    <property type="entry name" value="Acyl-CoA dehydrogenase C-terminal domain-like"/>
    <property type="match status" value="1"/>
</dbReference>
<feature type="domain" description="Acyl-CoA dehydrogenase/oxidase N-terminal" evidence="7">
    <location>
        <begin position="8"/>
        <end position="89"/>
    </location>
</feature>
<evidence type="ECO:0008006" key="10">
    <source>
        <dbReference type="Google" id="ProtNLM"/>
    </source>
</evidence>
<evidence type="ECO:0000259" key="6">
    <source>
        <dbReference type="Pfam" id="PF00441"/>
    </source>
</evidence>
<dbReference type="InterPro" id="IPR009075">
    <property type="entry name" value="AcylCo_DH/oxidase_C"/>
</dbReference>
<dbReference type="PANTHER" id="PTHR43884">
    <property type="entry name" value="ACYL-COA DEHYDROGENASE"/>
    <property type="match status" value="1"/>
</dbReference>
<comment type="caution">
    <text evidence="8">The sequence shown here is derived from an EMBL/GenBank/DDBJ whole genome shotgun (WGS) entry which is preliminary data.</text>
</comment>
<comment type="cofactor">
    <cofactor evidence="1">
        <name>FAD</name>
        <dbReference type="ChEBI" id="CHEBI:57692"/>
    </cofactor>
</comment>
<dbReference type="InterPro" id="IPR036250">
    <property type="entry name" value="AcylCo_DH-like_C"/>
</dbReference>
<sequence length="340" mass="35224">MSAESALRELISNLVATVGAVAGAGEVPELWLEMVKLGLDVVGVPEASGGADGSIEDLAQLSEALGQNGIGVPLIQASTANWVLSEAGEQVNAGVLAAVAFTDSTLNIEGRLSARVGPVPWARSAENVIVYTASGSPICYRIGDPGVSVEPGVNLAGEQSDAVVFTAAAGQVLAHAPTAGAVLARLGVLWSAALLGAIRGAYELTRNYVRTREQFGAPLVKIPAVAAGLASIRTQLLQAEASVYRAVEIYSIGPSEHAALPAAAIARTVCATAATETARLTHQLHGAMGITAEYPLHRFTTKLWAWRDAASSESEWAKLIGDITLERGERALWDELTATA</sequence>
<dbReference type="Pfam" id="PF02771">
    <property type="entry name" value="Acyl-CoA_dh_N"/>
    <property type="match status" value="1"/>
</dbReference>
<evidence type="ECO:0000256" key="3">
    <source>
        <dbReference type="ARBA" id="ARBA00022630"/>
    </source>
</evidence>
<dbReference type="InterPro" id="IPR013786">
    <property type="entry name" value="AcylCoA_DH/ox_N"/>
</dbReference>
<dbReference type="AlphaFoldDB" id="A0A7K1V2C7"/>
<keyword evidence="5" id="KW-0560">Oxidoreductase</keyword>
<dbReference type="Proteomes" id="UP000466794">
    <property type="component" value="Unassembled WGS sequence"/>
</dbReference>
<feature type="domain" description="Acyl-CoA dehydrogenase/oxidase C-terminal" evidence="6">
    <location>
        <begin position="191"/>
        <end position="301"/>
    </location>
</feature>
<dbReference type="EMBL" id="WRPP01000005">
    <property type="protein sequence ID" value="MVU80793.1"/>
    <property type="molecule type" value="Genomic_DNA"/>
</dbReference>
<dbReference type="Gene3D" id="1.10.540.10">
    <property type="entry name" value="Acyl-CoA dehydrogenase/oxidase, N-terminal domain"/>
    <property type="match status" value="1"/>
</dbReference>